<dbReference type="GO" id="GO:0016747">
    <property type="term" value="F:acyltransferase activity, transferring groups other than amino-acyl groups"/>
    <property type="evidence" value="ECO:0007669"/>
    <property type="project" value="InterPro"/>
</dbReference>
<evidence type="ECO:0000256" key="1">
    <source>
        <dbReference type="ARBA" id="ARBA00022679"/>
    </source>
</evidence>
<dbReference type="SUPFAM" id="SSF55729">
    <property type="entry name" value="Acyl-CoA N-acyltransferases (Nat)"/>
    <property type="match status" value="2"/>
</dbReference>
<evidence type="ECO:0000256" key="2">
    <source>
        <dbReference type="ARBA" id="ARBA00023315"/>
    </source>
</evidence>
<dbReference type="InterPro" id="IPR000182">
    <property type="entry name" value="GNAT_dom"/>
</dbReference>
<dbReference type="InterPro" id="IPR016181">
    <property type="entry name" value="Acyl_CoA_acyltransferase"/>
</dbReference>
<protein>
    <recommendedName>
        <fullName evidence="3">N-acetyltransferase domain-containing protein</fullName>
    </recommendedName>
</protein>
<dbReference type="AlphaFoldDB" id="A0A3B0VA16"/>
<evidence type="ECO:0000259" key="3">
    <source>
        <dbReference type="PROSITE" id="PS51186"/>
    </source>
</evidence>
<dbReference type="CDD" id="cd04301">
    <property type="entry name" value="NAT_SF"/>
    <property type="match status" value="2"/>
</dbReference>
<sequence length="307" mass="34182">MKASTWGVRPPQLADVESLAAIATAVSASSRQTASTPITTSQISQTVQQTNGRFWTITQAEQPIGFANLLPIPGLPHLFELVGGIEPPFQRQGAGSFLWQHIKEAVAETVISTGSMQAVHQISHTVSDLNSPAAYFLQQHNFTLAHEEWTMVLDSYPTTSPPPADCLLQKIDRETAVRTLPALYQRCFAHTPWFQPYTPDEISSSWQANDSLYYLMENNVPIGFIWLHFSKNGQTEIEPIGIVPEKQGMGYGRFLLTTTLNKLPAKRRQTITLGVWRNNHKAIHLYQTVGFRHVSSSTILTFTVPPT</sequence>
<dbReference type="InterPro" id="IPR050832">
    <property type="entry name" value="Bact_Acetyltransf"/>
</dbReference>
<name>A0A3B0VA16_9ZZZZ</name>
<feature type="domain" description="N-acetyltransferase" evidence="3">
    <location>
        <begin position="167"/>
        <end position="307"/>
    </location>
</feature>
<proteinExistence type="predicted"/>
<dbReference type="Gene3D" id="3.40.630.30">
    <property type="match status" value="1"/>
</dbReference>
<organism evidence="4">
    <name type="scientific">hydrothermal vent metagenome</name>
    <dbReference type="NCBI Taxonomy" id="652676"/>
    <lineage>
        <taxon>unclassified sequences</taxon>
        <taxon>metagenomes</taxon>
        <taxon>ecological metagenomes</taxon>
    </lineage>
</organism>
<dbReference type="PANTHER" id="PTHR43877">
    <property type="entry name" value="AMINOALKYLPHOSPHONATE N-ACETYLTRANSFERASE-RELATED-RELATED"/>
    <property type="match status" value="1"/>
</dbReference>
<keyword evidence="1" id="KW-0808">Transferase</keyword>
<gene>
    <name evidence="4" type="ORF">MNBD_CHLOROFLEXI01-5397</name>
</gene>
<feature type="domain" description="N-acetyltransferase" evidence="3">
    <location>
        <begin position="14"/>
        <end position="159"/>
    </location>
</feature>
<accession>A0A3B0VA16</accession>
<reference evidence="4" key="1">
    <citation type="submission" date="2018-06" db="EMBL/GenBank/DDBJ databases">
        <authorList>
            <person name="Zhirakovskaya E."/>
        </authorList>
    </citation>
    <scope>NUCLEOTIDE SEQUENCE</scope>
</reference>
<keyword evidence="2" id="KW-0012">Acyltransferase</keyword>
<dbReference type="Pfam" id="PF00583">
    <property type="entry name" value="Acetyltransf_1"/>
    <property type="match status" value="2"/>
</dbReference>
<evidence type="ECO:0000313" key="4">
    <source>
        <dbReference type="EMBL" id="VAW35652.1"/>
    </source>
</evidence>
<dbReference type="PROSITE" id="PS51186">
    <property type="entry name" value="GNAT"/>
    <property type="match status" value="2"/>
</dbReference>
<dbReference type="EMBL" id="UOEU01000598">
    <property type="protein sequence ID" value="VAW35652.1"/>
    <property type="molecule type" value="Genomic_DNA"/>
</dbReference>